<feature type="compositionally biased region" description="Basic and acidic residues" evidence="1">
    <location>
        <begin position="650"/>
        <end position="664"/>
    </location>
</feature>
<name>A0A6I9T022_SESIN</name>
<dbReference type="AlphaFoldDB" id="A0A6I9T022"/>
<proteinExistence type="predicted"/>
<evidence type="ECO:0000256" key="1">
    <source>
        <dbReference type="SAM" id="MobiDB-lite"/>
    </source>
</evidence>
<protein>
    <submittedName>
        <fullName evidence="3">Uncharacterized protein LOC105160912</fullName>
    </submittedName>
</protein>
<organism evidence="2 3">
    <name type="scientific">Sesamum indicum</name>
    <name type="common">Oriental sesame</name>
    <name type="synonym">Sesamum orientale</name>
    <dbReference type="NCBI Taxonomy" id="4182"/>
    <lineage>
        <taxon>Eukaryota</taxon>
        <taxon>Viridiplantae</taxon>
        <taxon>Streptophyta</taxon>
        <taxon>Embryophyta</taxon>
        <taxon>Tracheophyta</taxon>
        <taxon>Spermatophyta</taxon>
        <taxon>Magnoliopsida</taxon>
        <taxon>eudicotyledons</taxon>
        <taxon>Gunneridae</taxon>
        <taxon>Pentapetalae</taxon>
        <taxon>asterids</taxon>
        <taxon>lamiids</taxon>
        <taxon>Lamiales</taxon>
        <taxon>Pedaliaceae</taxon>
        <taxon>Sesamum</taxon>
    </lineage>
</organism>
<evidence type="ECO:0000313" key="3">
    <source>
        <dbReference type="RefSeq" id="XP_011076734.1"/>
    </source>
</evidence>
<dbReference type="PANTHER" id="PTHR36741:SF1">
    <property type="entry name" value="OS07G0100500 PROTEIN"/>
    <property type="match status" value="1"/>
</dbReference>
<sequence>MVNPGERHFMNDHRINDVDQNSDGEESIDVSSSGSGTLASGSSSIMRRLTEVLVEDGDEDLLLQGSSREDGVLQWIRALDMQVMGACRADERLKPLLKLNVSTGVAEDRLLAHLSQHFEPSEVGLLARCLCAPLVAIRVGKIKKKGTLLFPTSIRGNLCLTLLPTSDLCISFNGDDGSVKRMATLSSQVQCAAIEIEEISADNSGRSFLIRSNGVDSYFWCSEKSKLHGIELLKKMKDLLMRKPSLAELSGISEGRLNCFASNLRAYLAGPTVTSVNTSGVLSSPPSDGSIDYSDSHFPLSSFNGRDSSCFQPCCSRGSKTNLIFQGNLCPKSSSSKEGLLESLSSFSIAAREKSRPTADDYVSLVDSLSLTSANCADLSRSNCFDKDELPETNGILPFATSDFLDSFSKPVEPLLAGRKMQQIPSGLSHISPHYCWCPPVASMLQYTLRNPQLPSSTESLSLPPLSSLLSAAGPSTLLNSKPSLNVGEVPPLDFPSLLPEPLGRLTNSQQIPTFTPLICDPIVHIPVIDVCSSGPGYLVSAGPARIPPVNSNLVDRRLPKAECTLEQSARETLRMLIGSSNQPSSQLLEVLPSVLSSSNDKQNILVTGSRGLYSGIRDIDATSSSLTTMELVFSSENSLEIGIGKRCTRSVEDSVANKEKPSESGRSSSDAGLD</sequence>
<feature type="region of interest" description="Disordered" evidence="1">
    <location>
        <begin position="1"/>
        <end position="42"/>
    </location>
</feature>
<dbReference type="RefSeq" id="XP_011076734.1">
    <property type="nucleotide sequence ID" value="XM_011078432.2"/>
</dbReference>
<dbReference type="FunCoup" id="A0A6I9T022">
    <property type="interactions" value="1259"/>
</dbReference>
<feature type="compositionally biased region" description="Basic and acidic residues" evidence="1">
    <location>
        <begin position="1"/>
        <end position="17"/>
    </location>
</feature>
<dbReference type="Gramene" id="SIN_1012183.t">
    <property type="protein sequence ID" value="SIN_1012183.t"/>
    <property type="gene ID" value="SIN_1012183"/>
</dbReference>
<dbReference type="InParanoid" id="A0A6I9T022"/>
<keyword evidence="2" id="KW-1185">Reference proteome</keyword>
<dbReference type="PANTHER" id="PTHR36741">
    <property type="entry name" value="OS07G0100500 PROTEIN"/>
    <property type="match status" value="1"/>
</dbReference>
<dbReference type="KEGG" id="sind:105160912"/>
<feature type="compositionally biased region" description="Low complexity" evidence="1">
    <location>
        <begin position="31"/>
        <end position="42"/>
    </location>
</feature>
<gene>
    <name evidence="3" type="primary">LOC105160912</name>
</gene>
<dbReference type="Proteomes" id="UP000504604">
    <property type="component" value="Linkage group LG4"/>
</dbReference>
<dbReference type="OrthoDB" id="1921521at2759"/>
<reference evidence="3" key="1">
    <citation type="submission" date="2025-08" db="UniProtKB">
        <authorList>
            <consortium name="RefSeq"/>
        </authorList>
    </citation>
    <scope>IDENTIFICATION</scope>
</reference>
<feature type="region of interest" description="Disordered" evidence="1">
    <location>
        <begin position="648"/>
        <end position="675"/>
    </location>
</feature>
<accession>A0A6I9T022</accession>
<feature type="compositionally biased region" description="Polar residues" evidence="1">
    <location>
        <begin position="665"/>
        <end position="675"/>
    </location>
</feature>
<dbReference type="GeneID" id="105160912"/>
<evidence type="ECO:0000313" key="2">
    <source>
        <dbReference type="Proteomes" id="UP000504604"/>
    </source>
</evidence>